<dbReference type="EMBL" id="NHOC01000012">
    <property type="protein sequence ID" value="OUM19611.1"/>
    <property type="molecule type" value="Genomic_DNA"/>
</dbReference>
<name>A0A252F1Q0_9FIRM</name>
<dbReference type="SUPFAM" id="SSF103642">
    <property type="entry name" value="Sec-C motif"/>
    <property type="match status" value="1"/>
</dbReference>
<dbReference type="RefSeq" id="WP_087021956.1">
    <property type="nucleotide sequence ID" value="NZ_CP178353.1"/>
</dbReference>
<dbReference type="Proteomes" id="UP000194903">
    <property type="component" value="Unassembled WGS sequence"/>
</dbReference>
<comment type="caution">
    <text evidence="1">The sequence shown here is derived from an EMBL/GenBank/DDBJ whole genome shotgun (WGS) entry which is preliminary data.</text>
</comment>
<gene>
    <name evidence="1" type="ORF">CBW42_12170</name>
</gene>
<dbReference type="AlphaFoldDB" id="A0A252F1Q0"/>
<reference evidence="1 2" key="1">
    <citation type="submission" date="2017-05" db="EMBL/GenBank/DDBJ databases">
        <title>Butyricicoccus porcorum sp. nov. a butyrate-producing bacterium from the swine intestinal tract.</title>
        <authorList>
            <person name="Trachsel J."/>
            <person name="Humphrey S."/>
            <person name="Allen H.K."/>
        </authorList>
    </citation>
    <scope>NUCLEOTIDE SEQUENCE [LARGE SCALE GENOMIC DNA]</scope>
    <source>
        <strain evidence="1">BB10</strain>
    </source>
</reference>
<accession>A0A252F1Q0</accession>
<organism evidence="1 2">
    <name type="scientific">Butyricicoccus porcorum</name>
    <dbReference type="NCBI Taxonomy" id="1945634"/>
    <lineage>
        <taxon>Bacteria</taxon>
        <taxon>Bacillati</taxon>
        <taxon>Bacillota</taxon>
        <taxon>Clostridia</taxon>
        <taxon>Eubacteriales</taxon>
        <taxon>Butyricicoccaceae</taxon>
        <taxon>Butyricicoccus</taxon>
    </lineage>
</organism>
<keyword evidence="2" id="KW-1185">Reference proteome</keyword>
<evidence type="ECO:0000313" key="1">
    <source>
        <dbReference type="EMBL" id="OUM19611.1"/>
    </source>
</evidence>
<dbReference type="Pfam" id="PF02810">
    <property type="entry name" value="SEC-C"/>
    <property type="match status" value="1"/>
</dbReference>
<sequence length="289" mass="33737">MLNYFHERQTIPEVSAICSQLDTLKHRIMSGNYENPRKEYDECKDLFDAVKQQAIGNDDEQLANAQLIYKHYFQLFCDLSAYFRLLEEHKYKSSWNILQDCFDEIKFVGKFLAIDARKELPDLYELLENYETLYPYKVFVSSEYIISKSHCSICGNSMQSLACPHIKGNLYYGDIAIEIIDEIQEFQAACLVSHPEDKRCIIELADDNRSEAEKFEKLDQFLTLSLPHLQKFSIETVMETRERNDIIKVGRNHLCSCGSGIKFKKCCGKNLFYQHERNIITPKGIVIFE</sequence>
<protein>
    <recommendedName>
        <fullName evidence="3">Zinc chelation protein SecC</fullName>
    </recommendedName>
</protein>
<evidence type="ECO:0000313" key="2">
    <source>
        <dbReference type="Proteomes" id="UP000194903"/>
    </source>
</evidence>
<evidence type="ECO:0008006" key="3">
    <source>
        <dbReference type="Google" id="ProtNLM"/>
    </source>
</evidence>
<dbReference type="InterPro" id="IPR004027">
    <property type="entry name" value="SEC_C_motif"/>
</dbReference>
<dbReference type="Gene3D" id="3.10.450.50">
    <property type="match status" value="1"/>
</dbReference>
<proteinExistence type="predicted"/>
<dbReference type="OrthoDB" id="5872at2"/>